<feature type="transmembrane region" description="Helical" evidence="1">
    <location>
        <begin position="105"/>
        <end position="126"/>
    </location>
</feature>
<organism evidence="2 3">
    <name type="scientific">Keguizhuia sedimenti</name>
    <dbReference type="NCBI Taxonomy" id="3064264"/>
    <lineage>
        <taxon>Bacteria</taxon>
        <taxon>Pseudomonadati</taxon>
        <taxon>Pseudomonadota</taxon>
        <taxon>Betaproteobacteria</taxon>
        <taxon>Burkholderiales</taxon>
        <taxon>Oxalobacteraceae</taxon>
        <taxon>Keguizhuia</taxon>
    </lineage>
</organism>
<reference evidence="2 3" key="1">
    <citation type="submission" date="2023-08" db="EMBL/GenBank/DDBJ databases">
        <title>Oxalobacteraceae gen .nov., isolated from river sludge outside the plant.</title>
        <authorList>
            <person name="Zhao S.Y."/>
        </authorList>
    </citation>
    <scope>NUCLEOTIDE SEQUENCE [LARGE SCALE GENOMIC DNA]</scope>
    <source>
        <strain evidence="2 3">R-40</strain>
    </source>
</reference>
<proteinExistence type="predicted"/>
<dbReference type="Proteomes" id="UP001225596">
    <property type="component" value="Unassembled WGS sequence"/>
</dbReference>
<keyword evidence="1" id="KW-1133">Transmembrane helix</keyword>
<keyword evidence="1" id="KW-0812">Transmembrane</keyword>
<comment type="caution">
    <text evidence="2">The sequence shown here is derived from an EMBL/GenBank/DDBJ whole genome shotgun (WGS) entry which is preliminary data.</text>
</comment>
<evidence type="ECO:0000313" key="3">
    <source>
        <dbReference type="Proteomes" id="UP001225596"/>
    </source>
</evidence>
<accession>A0ABU1BSK5</accession>
<keyword evidence="3" id="KW-1185">Reference proteome</keyword>
<name>A0ABU1BSK5_9BURK</name>
<feature type="non-terminal residue" evidence="2">
    <location>
        <position position="1"/>
    </location>
</feature>
<dbReference type="RefSeq" id="WP_338437187.1">
    <property type="nucleotide sequence ID" value="NZ_JAUYVH010000008.1"/>
</dbReference>
<protein>
    <submittedName>
        <fullName evidence="2">Uncharacterized protein</fullName>
    </submittedName>
</protein>
<gene>
    <name evidence="2" type="ORF">Q8A64_12610</name>
</gene>
<evidence type="ECO:0000256" key="1">
    <source>
        <dbReference type="SAM" id="Phobius"/>
    </source>
</evidence>
<keyword evidence="1" id="KW-0472">Membrane</keyword>
<dbReference type="EMBL" id="JAUYVH010000008">
    <property type="protein sequence ID" value="MDQ9171248.1"/>
    <property type="molecule type" value="Genomic_DNA"/>
</dbReference>
<evidence type="ECO:0000313" key="2">
    <source>
        <dbReference type="EMBL" id="MDQ9171248.1"/>
    </source>
</evidence>
<sequence>AISAQYNLKIYNVLSECVRSNGGSPPVIFSGSAFRITQQAYHRGQCGTAATYCSRRTGEITRNRREYRRVGIDPLSRQCARVFQSIRTYLTNLFRNEIIMKKRHIVPVLGSLGAFGVCWALIHFWMAPWYSYLMEVSLKTAYISLMTLLVAYTIVRIIDILRDKDEITKMVDQWHEE</sequence>
<feature type="transmembrane region" description="Helical" evidence="1">
    <location>
        <begin position="141"/>
        <end position="161"/>
    </location>
</feature>